<keyword evidence="1" id="KW-0175">Coiled coil</keyword>
<dbReference type="GO" id="GO:0003755">
    <property type="term" value="F:peptidyl-prolyl cis-trans isomerase activity"/>
    <property type="evidence" value="ECO:0007669"/>
    <property type="project" value="InterPro"/>
</dbReference>
<gene>
    <name evidence="5" type="ORF">IV203_028692</name>
</gene>
<reference evidence="5" key="1">
    <citation type="journal article" date="2021" name="Sci. Rep.">
        <title>Diploid genomic architecture of Nitzschia inconspicua, an elite biomass production diatom.</title>
        <authorList>
            <person name="Oliver A."/>
            <person name="Podell S."/>
            <person name="Pinowska A."/>
            <person name="Traller J.C."/>
            <person name="Smith S.R."/>
            <person name="McClure R."/>
            <person name="Beliaev A."/>
            <person name="Bohutskyi P."/>
            <person name="Hill E.A."/>
            <person name="Rabines A."/>
            <person name="Zheng H."/>
            <person name="Allen L.Z."/>
            <person name="Kuo A."/>
            <person name="Grigoriev I.V."/>
            <person name="Allen A.E."/>
            <person name="Hazlebeck D."/>
            <person name="Allen E.E."/>
        </authorList>
    </citation>
    <scope>NUCLEOTIDE SEQUENCE</scope>
    <source>
        <strain evidence="5">Hildebrandi</strain>
    </source>
</reference>
<dbReference type="Proteomes" id="UP000693970">
    <property type="component" value="Unassembled WGS sequence"/>
</dbReference>
<evidence type="ECO:0000256" key="3">
    <source>
        <dbReference type="SAM" id="Phobius"/>
    </source>
</evidence>
<evidence type="ECO:0000256" key="2">
    <source>
        <dbReference type="SAM" id="MobiDB-lite"/>
    </source>
</evidence>
<keyword evidence="3" id="KW-0812">Transmembrane</keyword>
<sequence>MKRHIGGHGKIPSQAQSHHSNPPESHMKYRKEYSIQESDDSVEVTGGADLPQAFADEPSHPKAGIRRARAEQRSRANSINTSWMLPFGVLMVLVLIASYVLVSKHEDNLVKHLQRDEKIHQQEISREFDVRFSELQAENDKLRQQLHHHQDLQNQLDESRENDLKKQIERLTAYKKKMQQNIQLMSKTALLEKFGPGPHRVEIKVQFDPSFPKESENEEDTGTIIIELAPVEELPHVVYWFLEQVNRKLYDLTSFHRNAGHVIQGGPAPNFLSPPNPQLHKRFKDSGFDSILFQEYSAKFPHVQYTLGFAGRPGGPDFYISTRDNSINHGSGGQSSYEDPSEADPCFAIVVEGFDVVNRMQRSPIKPGWYKAMQNNVAIISMRILQGR</sequence>
<evidence type="ECO:0000313" key="6">
    <source>
        <dbReference type="Proteomes" id="UP000693970"/>
    </source>
</evidence>
<reference evidence="5" key="2">
    <citation type="submission" date="2021-04" db="EMBL/GenBank/DDBJ databases">
        <authorList>
            <person name="Podell S."/>
        </authorList>
    </citation>
    <scope>NUCLEOTIDE SEQUENCE</scope>
    <source>
        <strain evidence="5">Hildebrandi</strain>
    </source>
</reference>
<protein>
    <submittedName>
        <fullName evidence="5">Cyclophilin type peptidyl-prolyl cis-trans isomerase</fullName>
    </submittedName>
</protein>
<feature type="transmembrane region" description="Helical" evidence="3">
    <location>
        <begin position="83"/>
        <end position="102"/>
    </location>
</feature>
<dbReference type="Pfam" id="PF00160">
    <property type="entry name" value="Pro_isomerase"/>
    <property type="match status" value="1"/>
</dbReference>
<feature type="region of interest" description="Disordered" evidence="2">
    <location>
        <begin position="1"/>
        <end position="75"/>
    </location>
</feature>
<dbReference type="EMBL" id="JAGRRH010000007">
    <property type="protein sequence ID" value="KAG7366022.1"/>
    <property type="molecule type" value="Genomic_DNA"/>
</dbReference>
<accession>A0A9K3LPK9</accession>
<feature type="domain" description="PPIase cyclophilin-type" evidence="4">
    <location>
        <begin position="211"/>
        <end position="384"/>
    </location>
</feature>
<name>A0A9K3LPK9_9STRA</name>
<evidence type="ECO:0000259" key="4">
    <source>
        <dbReference type="PROSITE" id="PS50072"/>
    </source>
</evidence>
<proteinExistence type="predicted"/>
<feature type="compositionally biased region" description="Polar residues" evidence="2">
    <location>
        <begin position="13"/>
        <end position="23"/>
    </location>
</feature>
<keyword evidence="3" id="KW-0472">Membrane</keyword>
<evidence type="ECO:0000313" key="5">
    <source>
        <dbReference type="EMBL" id="KAG7366022.1"/>
    </source>
</evidence>
<feature type="compositionally biased region" description="Basic and acidic residues" evidence="2">
    <location>
        <begin position="25"/>
        <end position="34"/>
    </location>
</feature>
<evidence type="ECO:0000256" key="1">
    <source>
        <dbReference type="SAM" id="Coils"/>
    </source>
</evidence>
<dbReference type="AlphaFoldDB" id="A0A9K3LPK9"/>
<keyword evidence="3" id="KW-1133">Transmembrane helix</keyword>
<feature type="coiled-coil region" evidence="1">
    <location>
        <begin position="125"/>
        <end position="181"/>
    </location>
</feature>
<comment type="caution">
    <text evidence="5">The sequence shown here is derived from an EMBL/GenBank/DDBJ whole genome shotgun (WGS) entry which is preliminary data.</text>
</comment>
<dbReference type="PROSITE" id="PS50072">
    <property type="entry name" value="CSA_PPIASE_2"/>
    <property type="match status" value="1"/>
</dbReference>
<keyword evidence="5" id="KW-0413">Isomerase</keyword>
<dbReference type="InterPro" id="IPR002130">
    <property type="entry name" value="Cyclophilin-type_PPIase_dom"/>
</dbReference>
<dbReference type="OrthoDB" id="193086at2759"/>
<organism evidence="5 6">
    <name type="scientific">Nitzschia inconspicua</name>
    <dbReference type="NCBI Taxonomy" id="303405"/>
    <lineage>
        <taxon>Eukaryota</taxon>
        <taxon>Sar</taxon>
        <taxon>Stramenopiles</taxon>
        <taxon>Ochrophyta</taxon>
        <taxon>Bacillariophyta</taxon>
        <taxon>Bacillariophyceae</taxon>
        <taxon>Bacillariophycidae</taxon>
        <taxon>Bacillariales</taxon>
        <taxon>Bacillariaceae</taxon>
        <taxon>Nitzschia</taxon>
    </lineage>
</organism>
<keyword evidence="6" id="KW-1185">Reference proteome</keyword>